<reference evidence="2" key="1">
    <citation type="thesis" date="2021" institute="BYU ScholarsArchive" country="Provo, UT, USA">
        <title>Applications of and Algorithms for Genome Assembly and Genomic Analyses with an Emphasis on Marine Teleosts.</title>
        <authorList>
            <person name="Pickett B.D."/>
        </authorList>
    </citation>
    <scope>NUCLEOTIDE SEQUENCE</scope>
    <source>
        <strain evidence="2">HI-2016</strain>
    </source>
</reference>
<feature type="transmembrane region" description="Helical" evidence="1">
    <location>
        <begin position="55"/>
        <end position="75"/>
    </location>
</feature>
<accession>A0A8T2PEM7</accession>
<keyword evidence="1" id="KW-0472">Membrane</keyword>
<protein>
    <submittedName>
        <fullName evidence="2">Uncharacterized protein</fullName>
    </submittedName>
</protein>
<dbReference type="AlphaFoldDB" id="A0A8T2PEM7"/>
<evidence type="ECO:0000313" key="3">
    <source>
        <dbReference type="Proteomes" id="UP000824540"/>
    </source>
</evidence>
<organism evidence="2 3">
    <name type="scientific">Albula glossodonta</name>
    <name type="common">roundjaw bonefish</name>
    <dbReference type="NCBI Taxonomy" id="121402"/>
    <lineage>
        <taxon>Eukaryota</taxon>
        <taxon>Metazoa</taxon>
        <taxon>Chordata</taxon>
        <taxon>Craniata</taxon>
        <taxon>Vertebrata</taxon>
        <taxon>Euteleostomi</taxon>
        <taxon>Actinopterygii</taxon>
        <taxon>Neopterygii</taxon>
        <taxon>Teleostei</taxon>
        <taxon>Albuliformes</taxon>
        <taxon>Albulidae</taxon>
        <taxon>Albula</taxon>
    </lineage>
</organism>
<gene>
    <name evidence="2" type="ORF">JZ751_023054</name>
</gene>
<proteinExistence type="predicted"/>
<keyword evidence="3" id="KW-1185">Reference proteome</keyword>
<sequence>MHNHVNGIEYYVECIYNILQPAAFHSSHTKICCFLSLLAVCLRTSLNILQFKVSTSFEICCQFFFFNLNLILYIMY</sequence>
<comment type="caution">
    <text evidence="2">The sequence shown here is derived from an EMBL/GenBank/DDBJ whole genome shotgun (WGS) entry which is preliminary data.</text>
</comment>
<name>A0A8T2PEM7_9TELE</name>
<keyword evidence="1" id="KW-1133">Transmembrane helix</keyword>
<dbReference type="Proteomes" id="UP000824540">
    <property type="component" value="Unassembled WGS sequence"/>
</dbReference>
<evidence type="ECO:0000313" key="2">
    <source>
        <dbReference type="EMBL" id="KAG9351803.1"/>
    </source>
</evidence>
<evidence type="ECO:0000256" key="1">
    <source>
        <dbReference type="SAM" id="Phobius"/>
    </source>
</evidence>
<dbReference type="EMBL" id="JAFBMS010000006">
    <property type="protein sequence ID" value="KAG9351803.1"/>
    <property type="molecule type" value="Genomic_DNA"/>
</dbReference>
<keyword evidence="1" id="KW-0812">Transmembrane</keyword>